<evidence type="ECO:0000313" key="4">
    <source>
        <dbReference type="EMBL" id="QJI00380.1"/>
    </source>
</evidence>
<dbReference type="AlphaFoldDB" id="A0A6H1ZUR3"/>
<dbReference type="EMBL" id="MT144847">
    <property type="protein sequence ID" value="QJI00380.1"/>
    <property type="molecule type" value="Genomic_DNA"/>
</dbReference>
<dbReference type="EMBL" id="MT144244">
    <property type="protein sequence ID" value="QJA51202.1"/>
    <property type="molecule type" value="Genomic_DNA"/>
</dbReference>
<sequence>MSKKEQKTTGKAIREAERNKGQVRLKCVYPPCSNQVVVPAPPEGIVVGSVGHIQKLGKIPLCPMHMELLQFYMWCQISVKVEAQRTPGGLVLPGHEKYTAPMPSKENVLAMRRPVGGKQ</sequence>
<organism evidence="1">
    <name type="scientific">viral metagenome</name>
    <dbReference type="NCBI Taxonomy" id="1070528"/>
    <lineage>
        <taxon>unclassified sequences</taxon>
        <taxon>metagenomes</taxon>
        <taxon>organismal metagenomes</taxon>
    </lineage>
</organism>
<evidence type="ECO:0000313" key="1">
    <source>
        <dbReference type="EMBL" id="QJA51202.1"/>
    </source>
</evidence>
<accession>A0A6H1ZUR3</accession>
<proteinExistence type="predicted"/>
<protein>
    <submittedName>
        <fullName evidence="1">Uncharacterized protein</fullName>
    </submittedName>
</protein>
<dbReference type="EMBL" id="MT142498">
    <property type="protein sequence ID" value="QJA82890.1"/>
    <property type="molecule type" value="Genomic_DNA"/>
</dbReference>
<gene>
    <name evidence="3" type="ORF">MM415A00356_0039</name>
    <name evidence="2" type="ORF">MM415B00404_0016</name>
    <name evidence="1" type="ORF">TM448A02009_0012</name>
    <name evidence="4" type="ORF">TM448B01935_0012</name>
</gene>
<evidence type="ECO:0000313" key="2">
    <source>
        <dbReference type="EMBL" id="QJA65314.1"/>
    </source>
</evidence>
<evidence type="ECO:0000313" key="3">
    <source>
        <dbReference type="EMBL" id="QJA82890.1"/>
    </source>
</evidence>
<reference evidence="1" key="1">
    <citation type="submission" date="2020-03" db="EMBL/GenBank/DDBJ databases">
        <title>The deep terrestrial virosphere.</title>
        <authorList>
            <person name="Holmfeldt K."/>
            <person name="Nilsson E."/>
            <person name="Simone D."/>
            <person name="Lopez-Fernandez M."/>
            <person name="Wu X."/>
            <person name="de Brujin I."/>
            <person name="Lundin D."/>
            <person name="Andersson A."/>
            <person name="Bertilsson S."/>
            <person name="Dopson M."/>
        </authorList>
    </citation>
    <scope>NUCLEOTIDE SEQUENCE</scope>
    <source>
        <strain evidence="3">MM415A00356</strain>
        <strain evidence="2">MM415B00404</strain>
        <strain evidence="1">TM448A02009</strain>
        <strain evidence="4">TM448B01935</strain>
    </source>
</reference>
<name>A0A6H1ZUR3_9ZZZZ</name>
<dbReference type="EMBL" id="MT141536">
    <property type="protein sequence ID" value="QJA65314.1"/>
    <property type="molecule type" value="Genomic_DNA"/>
</dbReference>